<proteinExistence type="predicted"/>
<evidence type="ECO:0000313" key="2">
    <source>
        <dbReference type="Proteomes" id="UP000289738"/>
    </source>
</evidence>
<gene>
    <name evidence="1" type="ORF">Ahy_A10g047273</name>
</gene>
<name>A0A445B237_ARAHY</name>
<keyword evidence="2" id="KW-1185">Reference proteome</keyword>
<sequence>MTLVKQTKDSSNEYDAIFVLEHDALYEGVREHFMSLMPKEQVESTMFILENHGVEYTNKRTNKAYRFDIEQYAHQHRFLDKEKLASHPFGLIISQMRVYVGADPLIEDGEGKEVEYIILNGQCTNYDCGIYIMKWLETIDPQKIKSGKRYKYKAWTQEEIDDFRYQYCLNILLHEMNKIRD</sequence>
<protein>
    <recommendedName>
        <fullName evidence="3">Ubiquitin-like protease family profile domain-containing protein</fullName>
    </recommendedName>
</protein>
<accession>A0A445B237</accession>
<evidence type="ECO:0000313" key="1">
    <source>
        <dbReference type="EMBL" id="RYR32743.1"/>
    </source>
</evidence>
<evidence type="ECO:0008006" key="3">
    <source>
        <dbReference type="Google" id="ProtNLM"/>
    </source>
</evidence>
<reference evidence="1 2" key="1">
    <citation type="submission" date="2019-01" db="EMBL/GenBank/DDBJ databases">
        <title>Sequencing of cultivated peanut Arachis hypogaea provides insights into genome evolution and oil improvement.</title>
        <authorList>
            <person name="Chen X."/>
        </authorList>
    </citation>
    <scope>NUCLEOTIDE SEQUENCE [LARGE SCALE GENOMIC DNA]</scope>
    <source>
        <strain evidence="2">cv. Fuhuasheng</strain>
        <tissue evidence="1">Leaves</tissue>
    </source>
</reference>
<dbReference type="EMBL" id="SDMP01000010">
    <property type="protein sequence ID" value="RYR32743.1"/>
    <property type="molecule type" value="Genomic_DNA"/>
</dbReference>
<organism evidence="1 2">
    <name type="scientific">Arachis hypogaea</name>
    <name type="common">Peanut</name>
    <dbReference type="NCBI Taxonomy" id="3818"/>
    <lineage>
        <taxon>Eukaryota</taxon>
        <taxon>Viridiplantae</taxon>
        <taxon>Streptophyta</taxon>
        <taxon>Embryophyta</taxon>
        <taxon>Tracheophyta</taxon>
        <taxon>Spermatophyta</taxon>
        <taxon>Magnoliopsida</taxon>
        <taxon>eudicotyledons</taxon>
        <taxon>Gunneridae</taxon>
        <taxon>Pentapetalae</taxon>
        <taxon>rosids</taxon>
        <taxon>fabids</taxon>
        <taxon>Fabales</taxon>
        <taxon>Fabaceae</taxon>
        <taxon>Papilionoideae</taxon>
        <taxon>50 kb inversion clade</taxon>
        <taxon>dalbergioids sensu lato</taxon>
        <taxon>Dalbergieae</taxon>
        <taxon>Pterocarpus clade</taxon>
        <taxon>Arachis</taxon>
    </lineage>
</organism>
<comment type="caution">
    <text evidence="1">The sequence shown here is derived from an EMBL/GenBank/DDBJ whole genome shotgun (WGS) entry which is preliminary data.</text>
</comment>
<dbReference type="AlphaFoldDB" id="A0A445B237"/>
<dbReference type="Proteomes" id="UP000289738">
    <property type="component" value="Chromosome A10"/>
</dbReference>